<accession>A0A0C3Q3K5</accession>
<dbReference type="AlphaFoldDB" id="A0A0C3Q3K5"/>
<organism evidence="1 2">
    <name type="scientific">Tulasnella calospora MUT 4182</name>
    <dbReference type="NCBI Taxonomy" id="1051891"/>
    <lineage>
        <taxon>Eukaryota</taxon>
        <taxon>Fungi</taxon>
        <taxon>Dikarya</taxon>
        <taxon>Basidiomycota</taxon>
        <taxon>Agaricomycotina</taxon>
        <taxon>Agaricomycetes</taxon>
        <taxon>Cantharellales</taxon>
        <taxon>Tulasnellaceae</taxon>
        <taxon>Tulasnella</taxon>
    </lineage>
</organism>
<sequence>MEIKSLFKKNTGNCGETIPFVHMMDRIESETLTNLRSLAIHLPLLKKYLRENPNAEVITTATIHECFIAACGSCKAISDEANFAAEEYRLRIPTSRHGYGGYFSSYGSMKYDREVI</sequence>
<reference evidence="1 2" key="1">
    <citation type="submission" date="2014-04" db="EMBL/GenBank/DDBJ databases">
        <authorList>
            <consortium name="DOE Joint Genome Institute"/>
            <person name="Kuo A."/>
            <person name="Girlanda M."/>
            <person name="Perotto S."/>
            <person name="Kohler A."/>
            <person name="Nagy L.G."/>
            <person name="Floudas D."/>
            <person name="Copeland A."/>
            <person name="Barry K.W."/>
            <person name="Cichocki N."/>
            <person name="Veneault-Fourrey C."/>
            <person name="LaButti K."/>
            <person name="Lindquist E.A."/>
            <person name="Lipzen A."/>
            <person name="Lundell T."/>
            <person name="Morin E."/>
            <person name="Murat C."/>
            <person name="Sun H."/>
            <person name="Tunlid A."/>
            <person name="Henrissat B."/>
            <person name="Grigoriev I.V."/>
            <person name="Hibbett D.S."/>
            <person name="Martin F."/>
            <person name="Nordberg H.P."/>
            <person name="Cantor M.N."/>
            <person name="Hua S.X."/>
        </authorList>
    </citation>
    <scope>NUCLEOTIDE SEQUENCE [LARGE SCALE GENOMIC DNA]</scope>
    <source>
        <strain evidence="1 2">MUT 4182</strain>
    </source>
</reference>
<gene>
    <name evidence="1" type="ORF">M407DRAFT_244832</name>
</gene>
<dbReference type="HOGENOM" id="CLU_2098619_0_0_1"/>
<proteinExistence type="predicted"/>
<dbReference type="EMBL" id="KN823088">
    <property type="protein sequence ID" value="KIO23310.1"/>
    <property type="molecule type" value="Genomic_DNA"/>
</dbReference>
<dbReference type="Proteomes" id="UP000054248">
    <property type="component" value="Unassembled WGS sequence"/>
</dbReference>
<protein>
    <submittedName>
        <fullName evidence="1">Uncharacterized protein</fullName>
    </submittedName>
</protein>
<evidence type="ECO:0000313" key="2">
    <source>
        <dbReference type="Proteomes" id="UP000054248"/>
    </source>
</evidence>
<name>A0A0C3Q3K5_9AGAM</name>
<reference evidence="2" key="2">
    <citation type="submission" date="2015-01" db="EMBL/GenBank/DDBJ databases">
        <title>Evolutionary Origins and Diversification of the Mycorrhizal Mutualists.</title>
        <authorList>
            <consortium name="DOE Joint Genome Institute"/>
            <consortium name="Mycorrhizal Genomics Consortium"/>
            <person name="Kohler A."/>
            <person name="Kuo A."/>
            <person name="Nagy L.G."/>
            <person name="Floudas D."/>
            <person name="Copeland A."/>
            <person name="Barry K.W."/>
            <person name="Cichocki N."/>
            <person name="Veneault-Fourrey C."/>
            <person name="LaButti K."/>
            <person name="Lindquist E.A."/>
            <person name="Lipzen A."/>
            <person name="Lundell T."/>
            <person name="Morin E."/>
            <person name="Murat C."/>
            <person name="Riley R."/>
            <person name="Ohm R."/>
            <person name="Sun H."/>
            <person name="Tunlid A."/>
            <person name="Henrissat B."/>
            <person name="Grigoriev I.V."/>
            <person name="Hibbett D.S."/>
            <person name="Martin F."/>
        </authorList>
    </citation>
    <scope>NUCLEOTIDE SEQUENCE [LARGE SCALE GENOMIC DNA]</scope>
    <source>
        <strain evidence="2">MUT 4182</strain>
    </source>
</reference>
<evidence type="ECO:0000313" key="1">
    <source>
        <dbReference type="EMBL" id="KIO23310.1"/>
    </source>
</evidence>
<keyword evidence="2" id="KW-1185">Reference proteome</keyword>